<gene>
    <name evidence="4" type="ORF">SBRY_100104</name>
</gene>
<dbReference type="Pfam" id="PF20803">
    <property type="entry name" value="PaaX_M"/>
    <property type="match status" value="1"/>
</dbReference>
<dbReference type="EMBL" id="CAJVAX010000002">
    <property type="protein sequence ID" value="CAG7612982.1"/>
    <property type="molecule type" value="Genomic_DNA"/>
</dbReference>
<feature type="domain" description="Transcriptional repressor PaaX-like N-terminal" evidence="1">
    <location>
        <begin position="14"/>
        <end position="81"/>
    </location>
</feature>
<accession>A0A9W4E7Z5</accession>
<dbReference type="Gene3D" id="3.30.70.2650">
    <property type="match status" value="1"/>
</dbReference>
<protein>
    <submittedName>
        <fullName evidence="4">PaaX family transcriptional regulator</fullName>
    </submittedName>
</protein>
<evidence type="ECO:0000313" key="4">
    <source>
        <dbReference type="EMBL" id="CAG7612982.1"/>
    </source>
</evidence>
<dbReference type="GO" id="GO:0006351">
    <property type="term" value="P:DNA-templated transcription"/>
    <property type="evidence" value="ECO:0007669"/>
    <property type="project" value="InterPro"/>
</dbReference>
<proteinExistence type="predicted"/>
<organism evidence="4 5">
    <name type="scientific">Actinacidiphila bryophytorum</name>
    <dbReference type="NCBI Taxonomy" id="1436133"/>
    <lineage>
        <taxon>Bacteria</taxon>
        <taxon>Bacillati</taxon>
        <taxon>Actinomycetota</taxon>
        <taxon>Actinomycetes</taxon>
        <taxon>Kitasatosporales</taxon>
        <taxon>Streptomycetaceae</taxon>
        <taxon>Actinacidiphila</taxon>
    </lineage>
</organism>
<dbReference type="Gene3D" id="1.20.58.1460">
    <property type="match status" value="1"/>
</dbReference>
<reference evidence="4" key="1">
    <citation type="submission" date="2021-06" db="EMBL/GenBank/DDBJ databases">
        <authorList>
            <person name="Arsene-Ploetze F."/>
        </authorList>
    </citation>
    <scope>NUCLEOTIDE SEQUENCE</scope>
    <source>
        <strain evidence="4">SBRY1</strain>
    </source>
</reference>
<feature type="domain" description="Transcriptional repressor PaaX-like C-terminal" evidence="2">
    <location>
        <begin position="185"/>
        <end position="266"/>
    </location>
</feature>
<dbReference type="InterPro" id="IPR012906">
    <property type="entry name" value="PaaX-like_N"/>
</dbReference>
<dbReference type="InterPro" id="IPR036390">
    <property type="entry name" value="WH_DNA-bd_sf"/>
</dbReference>
<dbReference type="InterPro" id="IPR036388">
    <property type="entry name" value="WH-like_DNA-bd_sf"/>
</dbReference>
<feature type="domain" description="Transcriptional repressor PaaX-like central Cas2-like" evidence="3">
    <location>
        <begin position="102"/>
        <end position="180"/>
    </location>
</feature>
<dbReference type="InterPro" id="IPR011991">
    <property type="entry name" value="ArsR-like_HTH"/>
</dbReference>
<comment type="caution">
    <text evidence="4">The sequence shown here is derived from an EMBL/GenBank/DDBJ whole genome shotgun (WGS) entry which is preliminary data.</text>
</comment>
<dbReference type="Gene3D" id="1.10.10.10">
    <property type="entry name" value="Winged helix-like DNA-binding domain superfamily/Winged helix DNA-binding domain"/>
    <property type="match status" value="1"/>
</dbReference>
<keyword evidence="5" id="KW-1185">Reference proteome</keyword>
<dbReference type="Proteomes" id="UP001153328">
    <property type="component" value="Unassembled WGS sequence"/>
</dbReference>
<dbReference type="Pfam" id="PF07848">
    <property type="entry name" value="PaaX"/>
    <property type="match status" value="1"/>
</dbReference>
<evidence type="ECO:0000259" key="1">
    <source>
        <dbReference type="Pfam" id="PF07848"/>
    </source>
</evidence>
<name>A0A9W4E7Z5_9ACTN</name>
<evidence type="ECO:0000259" key="2">
    <source>
        <dbReference type="Pfam" id="PF08223"/>
    </source>
</evidence>
<dbReference type="Pfam" id="PF08223">
    <property type="entry name" value="PaaX_C"/>
    <property type="match status" value="1"/>
</dbReference>
<dbReference type="CDD" id="cd00090">
    <property type="entry name" value="HTH_ARSR"/>
    <property type="match status" value="1"/>
</dbReference>
<dbReference type="PANTHER" id="PTHR30319:SF1">
    <property type="entry name" value="TRANSCRIPTIONAL REPRESSOR PAAX"/>
    <property type="match status" value="1"/>
</dbReference>
<evidence type="ECO:0000259" key="3">
    <source>
        <dbReference type="Pfam" id="PF20803"/>
    </source>
</evidence>
<dbReference type="PIRSF" id="PIRSF020623">
    <property type="entry name" value="PaaX"/>
    <property type="match status" value="1"/>
</dbReference>
<evidence type="ECO:0000313" key="5">
    <source>
        <dbReference type="Proteomes" id="UP001153328"/>
    </source>
</evidence>
<sequence length="277" mass="30879">MISADTPFDAPEPRTQSLMLTFFGIHLLGRPLAVSSGSVIAVLEEVGVSEEAVRTTLNRMVKRGLLERHRQGRRTYFGLTPHAAQVLADGRDRVWRTGAVNRGWDGQWTMVGFSLPEAWRSERHDLRSRLIWAGFGPLQNGLWVAPAPVDVPEAMAGLGLDAYLRVFRATAAEPTEAREVLEQAFDVPAIGARYRSFLERWDRTEPVPGFPGELAAQLLLHTDWLGLVRQDPHLPAEHLPADWPAARAETVFRGLARRWERQAAQAAAQLLDTLDLS</sequence>
<dbReference type="InterPro" id="IPR013225">
    <property type="entry name" value="PaaX_C"/>
</dbReference>
<dbReference type="PANTHER" id="PTHR30319">
    <property type="entry name" value="PHENYLACETIC ACID REGULATOR-RELATED TRANSCRIPTIONAL REPRESSOR"/>
    <property type="match status" value="1"/>
</dbReference>
<dbReference type="InterPro" id="IPR048846">
    <property type="entry name" value="PaaX-like_central"/>
</dbReference>
<dbReference type="SUPFAM" id="SSF46785">
    <property type="entry name" value="Winged helix' DNA-binding domain"/>
    <property type="match status" value="1"/>
</dbReference>
<dbReference type="AlphaFoldDB" id="A0A9W4E7Z5"/>
<dbReference type="InterPro" id="IPR011965">
    <property type="entry name" value="PaaX_trns_reg"/>
</dbReference>